<dbReference type="InterPro" id="IPR018062">
    <property type="entry name" value="HTH_AraC-typ_CS"/>
</dbReference>
<dbReference type="Gene3D" id="1.10.10.60">
    <property type="entry name" value="Homeodomain-like"/>
    <property type="match status" value="2"/>
</dbReference>
<keyword evidence="2" id="KW-0238">DNA-binding</keyword>
<evidence type="ECO:0000313" key="6">
    <source>
        <dbReference type="Proteomes" id="UP000261284"/>
    </source>
</evidence>
<dbReference type="OrthoDB" id="9816011at2"/>
<dbReference type="PROSITE" id="PS01124">
    <property type="entry name" value="HTH_ARAC_FAMILY_2"/>
    <property type="match status" value="1"/>
</dbReference>
<feature type="domain" description="HTH araC/xylS-type" evidence="4">
    <location>
        <begin position="5"/>
        <end position="104"/>
    </location>
</feature>
<keyword evidence="6" id="KW-1185">Reference proteome</keyword>
<evidence type="ECO:0000256" key="3">
    <source>
        <dbReference type="ARBA" id="ARBA00023163"/>
    </source>
</evidence>
<dbReference type="Pfam" id="PF12833">
    <property type="entry name" value="HTH_18"/>
    <property type="match status" value="1"/>
</dbReference>
<reference evidence="5 6" key="1">
    <citation type="submission" date="2018-08" db="EMBL/GenBank/DDBJ databases">
        <title>Chitinophagaceae sp. K23C18032701, a novel bacterium isolated from forest soil.</title>
        <authorList>
            <person name="Wang C."/>
        </authorList>
    </citation>
    <scope>NUCLEOTIDE SEQUENCE [LARGE SCALE GENOMIC DNA]</scope>
    <source>
        <strain evidence="5 6">K23C18032701</strain>
    </source>
</reference>
<evidence type="ECO:0000256" key="2">
    <source>
        <dbReference type="ARBA" id="ARBA00023125"/>
    </source>
</evidence>
<dbReference type="AlphaFoldDB" id="A0A3E1NHU3"/>
<evidence type="ECO:0000256" key="1">
    <source>
        <dbReference type="ARBA" id="ARBA00023015"/>
    </source>
</evidence>
<protein>
    <submittedName>
        <fullName evidence="5">Helix-turn-helix domain-containing protein</fullName>
    </submittedName>
</protein>
<gene>
    <name evidence="5" type="ORF">DXN05_15555</name>
</gene>
<accession>A0A3E1NHU3</accession>
<evidence type="ECO:0000313" key="5">
    <source>
        <dbReference type="EMBL" id="RFM27434.1"/>
    </source>
</evidence>
<proteinExistence type="predicted"/>
<dbReference type="EMBL" id="QTJU01000005">
    <property type="protein sequence ID" value="RFM27434.1"/>
    <property type="molecule type" value="Genomic_DNA"/>
</dbReference>
<dbReference type="Pfam" id="PF06445">
    <property type="entry name" value="GyrI-like"/>
    <property type="match status" value="1"/>
</dbReference>
<dbReference type="GO" id="GO:0003700">
    <property type="term" value="F:DNA-binding transcription factor activity"/>
    <property type="evidence" value="ECO:0007669"/>
    <property type="project" value="InterPro"/>
</dbReference>
<dbReference type="InterPro" id="IPR050908">
    <property type="entry name" value="SmbC-like"/>
</dbReference>
<dbReference type="GO" id="GO:0043565">
    <property type="term" value="F:sequence-specific DNA binding"/>
    <property type="evidence" value="ECO:0007669"/>
    <property type="project" value="InterPro"/>
</dbReference>
<dbReference type="Gene3D" id="3.20.80.10">
    <property type="entry name" value="Regulatory factor, effector binding domain"/>
    <property type="match status" value="1"/>
</dbReference>
<sequence>MQAIERTLHYIQQHFKDDLSLEQLAAHANYSPFHFQRLFKQYVGESPKQYMLRLRLQRAAKDLFFYPDKTIYAIAMDTGFSSQAVFARAFKARYGVNAETYRAEELLAVEYKHQQANVMNEPPPFSIQRIERFEMAYETVYMQNEEDVMQAFKRIGNWAAARDIAGADPLYCGVYLDSPISTPADKCRYLAGIKINTSNPDYRERIYTCEGAKYAQIPFCGGFDTVLDYALYFKKKQLQETGYSLVEGVRGFELFAEMDFSKPYREQFRTLCVAVQPK</sequence>
<dbReference type="PANTHER" id="PTHR40055">
    <property type="entry name" value="TRANSCRIPTIONAL REGULATOR YGIV-RELATED"/>
    <property type="match status" value="1"/>
</dbReference>
<dbReference type="PANTHER" id="PTHR40055:SF1">
    <property type="entry name" value="TRANSCRIPTIONAL REGULATOR YGIV-RELATED"/>
    <property type="match status" value="1"/>
</dbReference>
<keyword evidence="1" id="KW-0805">Transcription regulation</keyword>
<keyword evidence="3" id="KW-0804">Transcription</keyword>
<dbReference type="SMART" id="SM00342">
    <property type="entry name" value="HTH_ARAC"/>
    <property type="match status" value="1"/>
</dbReference>
<dbReference type="InterPro" id="IPR009057">
    <property type="entry name" value="Homeodomain-like_sf"/>
</dbReference>
<comment type="caution">
    <text evidence="5">The sequence shown here is derived from an EMBL/GenBank/DDBJ whole genome shotgun (WGS) entry which is preliminary data.</text>
</comment>
<name>A0A3E1NHU3_9BACT</name>
<dbReference type="SUPFAM" id="SSF46689">
    <property type="entry name" value="Homeodomain-like"/>
    <property type="match status" value="2"/>
</dbReference>
<evidence type="ECO:0000259" key="4">
    <source>
        <dbReference type="PROSITE" id="PS01124"/>
    </source>
</evidence>
<dbReference type="RefSeq" id="WP_116848192.1">
    <property type="nucleotide sequence ID" value="NZ_QTJU01000005.1"/>
</dbReference>
<dbReference type="InterPro" id="IPR029442">
    <property type="entry name" value="GyrI-like"/>
</dbReference>
<dbReference type="PROSITE" id="PS00041">
    <property type="entry name" value="HTH_ARAC_FAMILY_1"/>
    <property type="match status" value="1"/>
</dbReference>
<organism evidence="5 6">
    <name type="scientific">Deminuibacter soli</name>
    <dbReference type="NCBI Taxonomy" id="2291815"/>
    <lineage>
        <taxon>Bacteria</taxon>
        <taxon>Pseudomonadati</taxon>
        <taxon>Bacteroidota</taxon>
        <taxon>Chitinophagia</taxon>
        <taxon>Chitinophagales</taxon>
        <taxon>Chitinophagaceae</taxon>
        <taxon>Deminuibacter</taxon>
    </lineage>
</organism>
<dbReference type="Proteomes" id="UP000261284">
    <property type="component" value="Unassembled WGS sequence"/>
</dbReference>
<dbReference type="SUPFAM" id="SSF55136">
    <property type="entry name" value="Probable bacterial effector-binding domain"/>
    <property type="match status" value="1"/>
</dbReference>
<dbReference type="InterPro" id="IPR018060">
    <property type="entry name" value="HTH_AraC"/>
</dbReference>
<dbReference type="InterPro" id="IPR011256">
    <property type="entry name" value="Reg_factor_effector_dom_sf"/>
</dbReference>